<evidence type="ECO:0000256" key="1">
    <source>
        <dbReference type="ARBA" id="ARBA00009744"/>
    </source>
</evidence>
<reference evidence="3" key="1">
    <citation type="submission" date="2022-03" db="EMBL/GenBank/DDBJ databases">
        <title>A functionally conserved STORR gene fusion in Papaver species that diverged 16.8 million years ago.</title>
        <authorList>
            <person name="Catania T."/>
        </authorList>
    </citation>
    <scope>NUCLEOTIDE SEQUENCE</scope>
    <source>
        <strain evidence="3">S-191538</strain>
    </source>
</reference>
<dbReference type="GO" id="GO:0005634">
    <property type="term" value="C:nucleus"/>
    <property type="evidence" value="ECO:0007669"/>
    <property type="project" value="TreeGrafter"/>
</dbReference>
<gene>
    <name evidence="3" type="ORF">MKW94_022909</name>
</gene>
<protein>
    <recommendedName>
        <fullName evidence="2">Bet v I/Major latex protein domain-containing protein</fullName>
    </recommendedName>
</protein>
<comment type="caution">
    <text evidence="3">The sequence shown here is derived from an EMBL/GenBank/DDBJ whole genome shotgun (WGS) entry which is preliminary data.</text>
</comment>
<dbReference type="Proteomes" id="UP001177140">
    <property type="component" value="Unassembled WGS sequence"/>
</dbReference>
<dbReference type="SUPFAM" id="SSF55961">
    <property type="entry name" value="Bet v1-like"/>
    <property type="match status" value="1"/>
</dbReference>
<dbReference type="PANTHER" id="PTHR31213">
    <property type="entry name" value="OS08G0374000 PROTEIN-RELATED"/>
    <property type="match status" value="1"/>
</dbReference>
<sequence length="161" mass="17777">MPAITFNDEFVCPVAPHRLFHGLFVDAHNLIPKIMPVVKSVDFISGDGGPGSVQQVNFVDGMISNEKYVKNRLDFKDKENCVINYTAIESDSFGDRIDYIISEVKFDAGSDGGSKCTIKTTVCPKGDVVLDDETLQAGKQGHMEQYKVVIAHLIENPHLYA</sequence>
<dbReference type="AlphaFoldDB" id="A0AA41VF74"/>
<dbReference type="FunFam" id="3.30.530.20:FF:000007">
    <property type="entry name" value="Major pollen allergen Bet v 1-A"/>
    <property type="match status" value="1"/>
</dbReference>
<dbReference type="InterPro" id="IPR050279">
    <property type="entry name" value="Plant_def-hormone_signal"/>
</dbReference>
<dbReference type="InterPro" id="IPR023393">
    <property type="entry name" value="START-like_dom_sf"/>
</dbReference>
<dbReference type="GO" id="GO:0038023">
    <property type="term" value="F:signaling receptor activity"/>
    <property type="evidence" value="ECO:0007669"/>
    <property type="project" value="InterPro"/>
</dbReference>
<comment type="similarity">
    <text evidence="1">Belongs to the BetVI family.</text>
</comment>
<proteinExistence type="inferred from homology"/>
<dbReference type="InterPro" id="IPR024949">
    <property type="entry name" value="Bet_v_I_allergen"/>
</dbReference>
<feature type="domain" description="Bet v I/Major latex protein" evidence="2">
    <location>
        <begin position="5"/>
        <end position="121"/>
    </location>
</feature>
<organism evidence="3 4">
    <name type="scientific">Papaver nudicaule</name>
    <name type="common">Iceland poppy</name>
    <dbReference type="NCBI Taxonomy" id="74823"/>
    <lineage>
        <taxon>Eukaryota</taxon>
        <taxon>Viridiplantae</taxon>
        <taxon>Streptophyta</taxon>
        <taxon>Embryophyta</taxon>
        <taxon>Tracheophyta</taxon>
        <taxon>Spermatophyta</taxon>
        <taxon>Magnoliopsida</taxon>
        <taxon>Ranunculales</taxon>
        <taxon>Papaveraceae</taxon>
        <taxon>Papaveroideae</taxon>
        <taxon>Papaver</taxon>
    </lineage>
</organism>
<dbReference type="CDD" id="cd07816">
    <property type="entry name" value="Bet_v1-like"/>
    <property type="match status" value="1"/>
</dbReference>
<dbReference type="Gene3D" id="3.30.530.20">
    <property type="match status" value="1"/>
</dbReference>
<dbReference type="GO" id="GO:0010427">
    <property type="term" value="F:abscisic acid binding"/>
    <property type="evidence" value="ECO:0007669"/>
    <property type="project" value="InterPro"/>
</dbReference>
<dbReference type="GO" id="GO:0006952">
    <property type="term" value="P:defense response"/>
    <property type="evidence" value="ECO:0007669"/>
    <property type="project" value="InterPro"/>
</dbReference>
<keyword evidence="4" id="KW-1185">Reference proteome</keyword>
<name>A0AA41VF74_PAPNU</name>
<evidence type="ECO:0000259" key="2">
    <source>
        <dbReference type="Pfam" id="PF00407"/>
    </source>
</evidence>
<dbReference type="PRINTS" id="PR00634">
    <property type="entry name" value="BETALLERGEN"/>
</dbReference>
<dbReference type="PANTHER" id="PTHR31213:SF192">
    <property type="entry name" value="MAJOR ALLERGEN PRU AR 1-LIKE"/>
    <property type="match status" value="1"/>
</dbReference>
<dbReference type="InterPro" id="IPR000916">
    <property type="entry name" value="Bet_v_I/MLP"/>
</dbReference>
<evidence type="ECO:0000313" key="4">
    <source>
        <dbReference type="Proteomes" id="UP001177140"/>
    </source>
</evidence>
<dbReference type="GO" id="GO:0004864">
    <property type="term" value="F:protein phosphatase inhibitor activity"/>
    <property type="evidence" value="ECO:0007669"/>
    <property type="project" value="InterPro"/>
</dbReference>
<evidence type="ECO:0000313" key="3">
    <source>
        <dbReference type="EMBL" id="MCL7040073.1"/>
    </source>
</evidence>
<accession>A0AA41VF74</accession>
<dbReference type="GO" id="GO:0009738">
    <property type="term" value="P:abscisic acid-activated signaling pathway"/>
    <property type="evidence" value="ECO:0007669"/>
    <property type="project" value="InterPro"/>
</dbReference>
<dbReference type="GO" id="GO:0005737">
    <property type="term" value="C:cytoplasm"/>
    <property type="evidence" value="ECO:0007669"/>
    <property type="project" value="TreeGrafter"/>
</dbReference>
<dbReference type="Pfam" id="PF00407">
    <property type="entry name" value="Bet_v_1"/>
    <property type="match status" value="1"/>
</dbReference>
<dbReference type="EMBL" id="JAJJMA010208339">
    <property type="protein sequence ID" value="MCL7040073.1"/>
    <property type="molecule type" value="Genomic_DNA"/>
</dbReference>